<protein>
    <submittedName>
        <fullName evidence="1">Uncharacterized protein</fullName>
    </submittedName>
</protein>
<sequence length="311" mass="37306">MAFNVVTHDETKEELNPMSFRECWFYFGYLIEHYKARKPHNPHELSLSDLVGRLNDDIYSIVEQSDTKTIYKINNELIKEFEKQDQLAVSELKWLTSQGERFCNWVWCVLKDASQRQPLNKYYRREGLLHRLREYLPRKSFDDNCNNHHDRQQDIIKAFKHSELARKDQLLLTKEIVEFSKDRLEDNRICKMFDKHSYDPQWAWEYVQNASKDAEYLAWRPTSDDEYKAATIAFINMNHTKLIKNSLISGLSRAWSQRLQRQKNEDKSCCNIYLNPAHKSWLDTMVRQDKVRLAEMVEKLIEQEAEMRNLT</sequence>
<evidence type="ECO:0000313" key="1">
    <source>
        <dbReference type="EMBL" id="RJY18733.1"/>
    </source>
</evidence>
<organism evidence="1 2">
    <name type="scientific">Parashewanella spongiae</name>
    <dbReference type="NCBI Taxonomy" id="342950"/>
    <lineage>
        <taxon>Bacteria</taxon>
        <taxon>Pseudomonadati</taxon>
        <taxon>Pseudomonadota</taxon>
        <taxon>Gammaproteobacteria</taxon>
        <taxon>Alteromonadales</taxon>
        <taxon>Shewanellaceae</taxon>
        <taxon>Parashewanella</taxon>
    </lineage>
</organism>
<accession>A0A3A6UAY1</accession>
<keyword evidence="2" id="KW-1185">Reference proteome</keyword>
<dbReference type="Proteomes" id="UP000273022">
    <property type="component" value="Unassembled WGS sequence"/>
</dbReference>
<dbReference type="AlphaFoldDB" id="A0A3A6UAY1"/>
<dbReference type="OrthoDB" id="6713157at2"/>
<dbReference type="RefSeq" id="WP_121852338.1">
    <property type="nucleotide sequence ID" value="NZ_CP037952.1"/>
</dbReference>
<evidence type="ECO:0000313" key="2">
    <source>
        <dbReference type="Proteomes" id="UP000273022"/>
    </source>
</evidence>
<proteinExistence type="predicted"/>
<comment type="caution">
    <text evidence="1">The sequence shown here is derived from an EMBL/GenBank/DDBJ whole genome shotgun (WGS) entry which is preliminary data.</text>
</comment>
<reference evidence="1 2" key="1">
    <citation type="submission" date="2018-09" db="EMBL/GenBank/DDBJ databases">
        <title>Phylogeny of the Shewanellaceae, and recommendation for two new genera, Pseudoshewanella and Parashewanella.</title>
        <authorList>
            <person name="Wang G."/>
        </authorList>
    </citation>
    <scope>NUCLEOTIDE SEQUENCE [LARGE SCALE GENOMIC DNA]</scope>
    <source>
        <strain evidence="1 2">KCTC 22492</strain>
    </source>
</reference>
<gene>
    <name evidence="1" type="ORF">D5R81_03855</name>
</gene>
<name>A0A3A6UAY1_9GAMM</name>
<dbReference type="EMBL" id="QYYH01000016">
    <property type="protein sequence ID" value="RJY18733.1"/>
    <property type="molecule type" value="Genomic_DNA"/>
</dbReference>